<name>A0A9W6RL71_9ACTN</name>
<dbReference type="EMBL" id="BSTJ01000005">
    <property type="protein sequence ID" value="GLY76062.1"/>
    <property type="molecule type" value="Genomic_DNA"/>
</dbReference>
<feature type="transmembrane region" description="Helical" evidence="1">
    <location>
        <begin position="144"/>
        <end position="163"/>
    </location>
</feature>
<dbReference type="RefSeq" id="WP_285623905.1">
    <property type="nucleotide sequence ID" value="NZ_BSTJ01000005.1"/>
</dbReference>
<feature type="transmembrane region" description="Helical" evidence="1">
    <location>
        <begin position="104"/>
        <end position="132"/>
    </location>
</feature>
<reference evidence="2" key="1">
    <citation type="submission" date="2023-03" db="EMBL/GenBank/DDBJ databases">
        <title>Actinoallomurus iriomotensis NBRC 103681.</title>
        <authorList>
            <person name="Ichikawa N."/>
            <person name="Sato H."/>
            <person name="Tonouchi N."/>
        </authorList>
    </citation>
    <scope>NUCLEOTIDE SEQUENCE</scope>
    <source>
        <strain evidence="2">NBRC 103681</strain>
    </source>
</reference>
<evidence type="ECO:0000256" key="1">
    <source>
        <dbReference type="SAM" id="Phobius"/>
    </source>
</evidence>
<comment type="caution">
    <text evidence="2">The sequence shown here is derived from an EMBL/GenBank/DDBJ whole genome shotgun (WGS) entry which is preliminary data.</text>
</comment>
<keyword evidence="1" id="KW-0472">Membrane</keyword>
<feature type="transmembrane region" description="Helical" evidence="1">
    <location>
        <begin position="222"/>
        <end position="244"/>
    </location>
</feature>
<proteinExistence type="predicted"/>
<sequence length="278" mass="29845">MSALESHYRRLMRAYPPAYRQAHGEEIIGTLLQASADRRLPSPREAAGLIGGGVTARMRAATEHPVAWWADGLHLGILLIALTNLALNLAYVSAPSIASAPWEIGYVVLSVALVRGWLWVALPIAVVVAIPAVDFVFSARVPGVFAGLAVQYLAVAAGSVVLALRRSRGLRRRSYVWLAVPVIAWAAAHVHTPMTWTVQPIIALFLLSAGIWATAAARDLRWLLAAAIFVPATIGPDAVITQVYPTSTTAATIVFWGVEVALVLVIGLTAQRTRRSRT</sequence>
<protein>
    <submittedName>
        <fullName evidence="2">Uncharacterized protein</fullName>
    </submittedName>
</protein>
<keyword evidence="1" id="KW-1133">Transmembrane helix</keyword>
<organism evidence="2 3">
    <name type="scientific">Actinoallomurus iriomotensis</name>
    <dbReference type="NCBI Taxonomy" id="478107"/>
    <lineage>
        <taxon>Bacteria</taxon>
        <taxon>Bacillati</taxon>
        <taxon>Actinomycetota</taxon>
        <taxon>Actinomycetes</taxon>
        <taxon>Streptosporangiales</taxon>
        <taxon>Thermomonosporaceae</taxon>
        <taxon>Actinoallomurus</taxon>
    </lineage>
</organism>
<dbReference type="AlphaFoldDB" id="A0A9W6RL71"/>
<feature type="transmembrane region" description="Helical" evidence="1">
    <location>
        <begin position="175"/>
        <end position="192"/>
    </location>
</feature>
<evidence type="ECO:0000313" key="2">
    <source>
        <dbReference type="EMBL" id="GLY76062.1"/>
    </source>
</evidence>
<keyword evidence="1" id="KW-0812">Transmembrane</keyword>
<gene>
    <name evidence="2" type="ORF">Airi01_043290</name>
</gene>
<feature type="transmembrane region" description="Helical" evidence="1">
    <location>
        <begin position="250"/>
        <end position="270"/>
    </location>
</feature>
<feature type="transmembrane region" description="Helical" evidence="1">
    <location>
        <begin position="198"/>
        <end position="215"/>
    </location>
</feature>
<feature type="transmembrane region" description="Helical" evidence="1">
    <location>
        <begin position="73"/>
        <end position="92"/>
    </location>
</feature>
<evidence type="ECO:0000313" key="3">
    <source>
        <dbReference type="Proteomes" id="UP001165135"/>
    </source>
</evidence>
<dbReference type="Proteomes" id="UP001165135">
    <property type="component" value="Unassembled WGS sequence"/>
</dbReference>
<accession>A0A9W6RL71</accession>